<protein>
    <submittedName>
        <fullName evidence="1">Uncharacterized protein</fullName>
    </submittedName>
</protein>
<accession>A0ACB9B067</accession>
<proteinExistence type="predicted"/>
<evidence type="ECO:0000313" key="1">
    <source>
        <dbReference type="EMBL" id="KAI3715008.1"/>
    </source>
</evidence>
<reference evidence="2" key="1">
    <citation type="journal article" date="2022" name="Mol. Ecol. Resour.">
        <title>The genomes of chicory, endive, great burdock and yacon provide insights into Asteraceae palaeo-polyploidization history and plant inulin production.</title>
        <authorList>
            <person name="Fan W."/>
            <person name="Wang S."/>
            <person name="Wang H."/>
            <person name="Wang A."/>
            <person name="Jiang F."/>
            <person name="Liu H."/>
            <person name="Zhao H."/>
            <person name="Xu D."/>
            <person name="Zhang Y."/>
        </authorList>
    </citation>
    <scope>NUCLEOTIDE SEQUENCE [LARGE SCALE GENOMIC DNA]</scope>
    <source>
        <strain evidence="2">cv. Niubang</strain>
    </source>
</reference>
<keyword evidence="2" id="KW-1185">Reference proteome</keyword>
<gene>
    <name evidence="1" type="ORF">L6452_21971</name>
</gene>
<organism evidence="1 2">
    <name type="scientific">Arctium lappa</name>
    <name type="common">Greater burdock</name>
    <name type="synonym">Lappa major</name>
    <dbReference type="NCBI Taxonomy" id="4217"/>
    <lineage>
        <taxon>Eukaryota</taxon>
        <taxon>Viridiplantae</taxon>
        <taxon>Streptophyta</taxon>
        <taxon>Embryophyta</taxon>
        <taxon>Tracheophyta</taxon>
        <taxon>Spermatophyta</taxon>
        <taxon>Magnoliopsida</taxon>
        <taxon>eudicotyledons</taxon>
        <taxon>Gunneridae</taxon>
        <taxon>Pentapetalae</taxon>
        <taxon>asterids</taxon>
        <taxon>campanulids</taxon>
        <taxon>Asterales</taxon>
        <taxon>Asteraceae</taxon>
        <taxon>Carduoideae</taxon>
        <taxon>Cardueae</taxon>
        <taxon>Arctiinae</taxon>
        <taxon>Arctium</taxon>
    </lineage>
</organism>
<dbReference type="EMBL" id="CM042053">
    <property type="protein sequence ID" value="KAI3715008.1"/>
    <property type="molecule type" value="Genomic_DNA"/>
</dbReference>
<evidence type="ECO:0000313" key="2">
    <source>
        <dbReference type="Proteomes" id="UP001055879"/>
    </source>
</evidence>
<reference evidence="1 2" key="2">
    <citation type="journal article" date="2022" name="Mol. Ecol. Resour.">
        <title>The genomes of chicory, endive, great burdock and yacon provide insights into Asteraceae paleo-polyploidization history and plant inulin production.</title>
        <authorList>
            <person name="Fan W."/>
            <person name="Wang S."/>
            <person name="Wang H."/>
            <person name="Wang A."/>
            <person name="Jiang F."/>
            <person name="Liu H."/>
            <person name="Zhao H."/>
            <person name="Xu D."/>
            <person name="Zhang Y."/>
        </authorList>
    </citation>
    <scope>NUCLEOTIDE SEQUENCE [LARGE SCALE GENOMIC DNA]</scope>
    <source>
        <strain evidence="2">cv. Niubang</strain>
    </source>
</reference>
<name>A0ACB9B067_ARCLA</name>
<sequence length="67" mass="7555">MGRIPKVEPLFANCPRPRAQAGERLFKYQTAFVTECAWLLQVSRKNNKVFNLQPLESTVFAGNDGSI</sequence>
<dbReference type="Proteomes" id="UP001055879">
    <property type="component" value="Linkage Group LG07"/>
</dbReference>
<comment type="caution">
    <text evidence="1">The sequence shown here is derived from an EMBL/GenBank/DDBJ whole genome shotgun (WGS) entry which is preliminary data.</text>
</comment>